<dbReference type="AlphaFoldDB" id="A0A7W4PR90"/>
<name>A0A7W4PR90_9PROT</name>
<dbReference type="RefSeq" id="WP_182947265.1">
    <property type="nucleotide sequence ID" value="NZ_JABEQK010000001.1"/>
</dbReference>
<evidence type="ECO:0000313" key="6">
    <source>
        <dbReference type="Proteomes" id="UP000540556"/>
    </source>
</evidence>
<dbReference type="Pfam" id="PF01012">
    <property type="entry name" value="ETF"/>
    <property type="match status" value="1"/>
</dbReference>
<keyword evidence="6" id="KW-1185">Reference proteome</keyword>
<comment type="similarity">
    <text evidence="1">Belongs to the ETF alpha-subunit/FixB family.</text>
</comment>
<reference evidence="5 6" key="1">
    <citation type="submission" date="2020-04" db="EMBL/GenBank/DDBJ databases">
        <title>Description of novel Gluconacetobacter.</title>
        <authorList>
            <person name="Sombolestani A."/>
        </authorList>
    </citation>
    <scope>NUCLEOTIDE SEQUENCE [LARGE SCALE GENOMIC DNA]</scope>
    <source>
        <strain evidence="5 6">LMG 27800</strain>
    </source>
</reference>
<dbReference type="GO" id="GO:0009055">
    <property type="term" value="F:electron transfer activity"/>
    <property type="evidence" value="ECO:0007669"/>
    <property type="project" value="InterPro"/>
</dbReference>
<feature type="domain" description="Electron transfer flavoprotein alpha subunit C-terminal" evidence="3">
    <location>
        <begin position="183"/>
        <end position="258"/>
    </location>
</feature>
<organism evidence="5 6">
    <name type="scientific">Gluconacetobacter takamatsuzukensis</name>
    <dbReference type="NCBI Taxonomy" id="1286190"/>
    <lineage>
        <taxon>Bacteria</taxon>
        <taxon>Pseudomonadati</taxon>
        <taxon>Pseudomonadota</taxon>
        <taxon>Alphaproteobacteria</taxon>
        <taxon>Acetobacterales</taxon>
        <taxon>Acetobacteraceae</taxon>
        <taxon>Gluconacetobacter</taxon>
    </lineage>
</organism>
<evidence type="ECO:0000259" key="3">
    <source>
        <dbReference type="Pfam" id="PF00766"/>
    </source>
</evidence>
<evidence type="ECO:0000313" key="5">
    <source>
        <dbReference type="EMBL" id="MBB2203636.1"/>
    </source>
</evidence>
<dbReference type="SUPFAM" id="SSF52467">
    <property type="entry name" value="DHS-like NAD/FAD-binding domain"/>
    <property type="match status" value="1"/>
</dbReference>
<evidence type="ECO:0000256" key="1">
    <source>
        <dbReference type="ARBA" id="ARBA00005817"/>
    </source>
</evidence>
<sequence length="302" mass="31041">MAAIVETPEGRPDRWGRQVLGAARVLAGAEGGVVALVTGVEAGHGVGEGGADRVVVLDIAIGPEAMPGVMLAALAPFAPRHVVMAETPAGGDWARRLAARSGWSIQAGIEMLNARQALRPVGAMRRERAAAPARVLTVPIDRVAPYGGMRREGRGCVPPDVPVLEARVQVGPVVLAQAAEMPLAEAPFVMAAGQGVRDFDSFHALSRFLGATEGASRVVCDAGLMPRGAQVGASGTVLDARCYLAFGIAGAPQHLQGLGKVEHVVAVNTDLHAAIVARAGLAIIADAQAVMPALLDLLREEG</sequence>
<evidence type="ECO:0000256" key="2">
    <source>
        <dbReference type="ARBA" id="ARBA00022982"/>
    </source>
</evidence>
<dbReference type="EMBL" id="JABEQK010000001">
    <property type="protein sequence ID" value="MBB2203636.1"/>
    <property type="molecule type" value="Genomic_DNA"/>
</dbReference>
<proteinExistence type="inferred from homology"/>
<dbReference type="InterPro" id="IPR014729">
    <property type="entry name" value="Rossmann-like_a/b/a_fold"/>
</dbReference>
<dbReference type="InterPro" id="IPR014730">
    <property type="entry name" value="ETF_a/b_N"/>
</dbReference>
<dbReference type="InterPro" id="IPR001308">
    <property type="entry name" value="ETF_a/FixB"/>
</dbReference>
<dbReference type="InterPro" id="IPR014731">
    <property type="entry name" value="ETF_asu_C"/>
</dbReference>
<dbReference type="SUPFAM" id="SSF52402">
    <property type="entry name" value="Adenine nucleotide alpha hydrolases-like"/>
    <property type="match status" value="1"/>
</dbReference>
<keyword evidence="2" id="KW-0813">Transport</keyword>
<dbReference type="Proteomes" id="UP000540556">
    <property type="component" value="Unassembled WGS sequence"/>
</dbReference>
<dbReference type="GO" id="GO:0033539">
    <property type="term" value="P:fatty acid beta-oxidation using acyl-CoA dehydrogenase"/>
    <property type="evidence" value="ECO:0007669"/>
    <property type="project" value="TreeGrafter"/>
</dbReference>
<dbReference type="Gene3D" id="3.40.50.620">
    <property type="entry name" value="HUPs"/>
    <property type="match status" value="1"/>
</dbReference>
<keyword evidence="2" id="KW-0249">Electron transport</keyword>
<dbReference type="InterPro" id="IPR029035">
    <property type="entry name" value="DHS-like_NAD/FAD-binding_dom"/>
</dbReference>
<evidence type="ECO:0000259" key="4">
    <source>
        <dbReference type="Pfam" id="PF01012"/>
    </source>
</evidence>
<dbReference type="PANTHER" id="PTHR43153:SF1">
    <property type="entry name" value="ELECTRON TRANSFER FLAVOPROTEIN SUBUNIT ALPHA, MITOCHONDRIAL"/>
    <property type="match status" value="1"/>
</dbReference>
<feature type="domain" description="Electron transfer flavoprotein alpha/beta-subunit N-terminal" evidence="4">
    <location>
        <begin position="4"/>
        <end position="145"/>
    </location>
</feature>
<dbReference type="PANTHER" id="PTHR43153">
    <property type="entry name" value="ELECTRON TRANSFER FLAVOPROTEIN ALPHA"/>
    <property type="match status" value="1"/>
</dbReference>
<dbReference type="Gene3D" id="3.40.50.1220">
    <property type="entry name" value="TPP-binding domain"/>
    <property type="match status" value="1"/>
</dbReference>
<protein>
    <submittedName>
        <fullName evidence="5">Electron transfer flavoprotein subunit alpha/FixB family protein</fullName>
    </submittedName>
</protein>
<accession>A0A7W4PR90</accession>
<dbReference type="Pfam" id="PF00766">
    <property type="entry name" value="ETF_alpha"/>
    <property type="match status" value="1"/>
</dbReference>
<gene>
    <name evidence="5" type="ORF">HLH27_01200</name>
</gene>
<comment type="caution">
    <text evidence="5">The sequence shown here is derived from an EMBL/GenBank/DDBJ whole genome shotgun (WGS) entry which is preliminary data.</text>
</comment>
<dbReference type="GO" id="GO:0050660">
    <property type="term" value="F:flavin adenine dinucleotide binding"/>
    <property type="evidence" value="ECO:0007669"/>
    <property type="project" value="InterPro"/>
</dbReference>